<name>A2SMT9_METPP</name>
<dbReference type="Gene3D" id="3.90.320.10">
    <property type="match status" value="1"/>
</dbReference>
<dbReference type="SUPFAM" id="SSF52980">
    <property type="entry name" value="Restriction endonuclease-like"/>
    <property type="match status" value="1"/>
</dbReference>
<dbReference type="EMBL" id="CP000556">
    <property type="protein sequence ID" value="ABM96878.1"/>
    <property type="molecule type" value="Genomic_DNA"/>
</dbReference>
<dbReference type="InterPro" id="IPR011604">
    <property type="entry name" value="PDDEXK-like_dom_sf"/>
</dbReference>
<evidence type="ECO:0000256" key="1">
    <source>
        <dbReference type="SAM" id="MobiDB-lite"/>
    </source>
</evidence>
<dbReference type="InterPro" id="IPR017482">
    <property type="entry name" value="Lambda-type_endonuclease"/>
</dbReference>
<dbReference type="AlphaFoldDB" id="A2SMT9"/>
<evidence type="ECO:0000313" key="3">
    <source>
        <dbReference type="EMBL" id="ABM96878.1"/>
    </source>
</evidence>
<dbReference type="PANTHER" id="PTHR46609">
    <property type="entry name" value="EXONUCLEASE, PHAGE-TYPE/RECB, C-TERMINAL DOMAIN-CONTAINING PROTEIN"/>
    <property type="match status" value="1"/>
</dbReference>
<dbReference type="Pfam" id="PF09588">
    <property type="entry name" value="YqaJ"/>
    <property type="match status" value="1"/>
</dbReference>
<accession>A2SMT9</accession>
<dbReference type="eggNOG" id="COG5377">
    <property type="taxonomic scope" value="Bacteria"/>
</dbReference>
<sequence>MRIPSGGRSTRPSGSSRFTRSTSLLFNVKEQIHMGYRVVSGAQAKQGTPEWLAWRLNGLGASDAPAVMGRSKWTTPYGLYRQKIGLDPGPKMNPAMMRGIKLEPKARAAYEKHTGNIMVPMVLESTTHPILRASLDGLEIDGSIALEVKCPGEEAHMLAKNGLVPDYYVDQTQQQLLVSGAKELHYWSFDGDNGALVIVYPDPARQQAIIDASLRFWERVTARVWESDEWAAAATLWRALKMESDAAAEREEAARKALISLLADDEQKREGAGVIVTRVTRKGTVDMAKLLASKGFTYTPEEEEKFRKKDSTTVQVREAATAEEINPEALQMPKEQPKSDAKVDPIATVVDDSFILTV</sequence>
<gene>
    <name evidence="3" type="ordered locus">Mpe_B0099</name>
</gene>
<dbReference type="InterPro" id="IPR051703">
    <property type="entry name" value="NF-kappa-B_Signaling_Reg"/>
</dbReference>
<geneLocation type="plasmid" evidence="3 4">
    <name>RPME01</name>
</geneLocation>
<dbReference type="KEGG" id="mpt:Mpe_B0099"/>
<keyword evidence="4" id="KW-1185">Reference proteome</keyword>
<feature type="domain" description="YqaJ viral recombinase" evidence="2">
    <location>
        <begin position="50"/>
        <end position="181"/>
    </location>
</feature>
<reference evidence="3 4" key="1">
    <citation type="journal article" date="2007" name="J. Bacteriol.">
        <title>Whole-genome analysis of the methyl tert-butyl ether-degrading beta-proteobacterium Methylibium petroleiphilum PM1.</title>
        <authorList>
            <person name="Kane S.R."/>
            <person name="Chakicherla A.Y."/>
            <person name="Chain P.S.G."/>
            <person name="Schmidt R."/>
            <person name="Shin M.W."/>
            <person name="Legler T.C."/>
            <person name="Scow K.M."/>
            <person name="Larimer F.W."/>
            <person name="Lucas S.M."/>
            <person name="Richardson P.M."/>
            <person name="Hristova K.R."/>
        </authorList>
    </citation>
    <scope>NUCLEOTIDE SEQUENCE [LARGE SCALE GENOMIC DNA]</scope>
    <source>
        <strain evidence="4">ATCC BAA-1232 / LMG 22953 / PM1</strain>
        <plasmid evidence="3 4">RPME01</plasmid>
    </source>
</reference>
<proteinExistence type="predicted"/>
<dbReference type="InterPro" id="IPR019080">
    <property type="entry name" value="YqaJ_viral_recombinase"/>
</dbReference>
<dbReference type="InterPro" id="IPR011335">
    <property type="entry name" value="Restrct_endonuc-II-like"/>
</dbReference>
<evidence type="ECO:0000313" key="4">
    <source>
        <dbReference type="Proteomes" id="UP000000366"/>
    </source>
</evidence>
<keyword evidence="3" id="KW-0614">Plasmid</keyword>
<dbReference type="PANTHER" id="PTHR46609:SF6">
    <property type="entry name" value="EXONUCLEASE, PHAGE-TYPE_RECB, C-TERMINAL DOMAIN-CONTAINING PROTEIN-RELATED"/>
    <property type="match status" value="1"/>
</dbReference>
<organism evidence="3 4">
    <name type="scientific">Methylibium petroleiphilum (strain ATCC BAA-1232 / LMG 22953 / PM1)</name>
    <dbReference type="NCBI Taxonomy" id="420662"/>
    <lineage>
        <taxon>Bacteria</taxon>
        <taxon>Pseudomonadati</taxon>
        <taxon>Pseudomonadota</taxon>
        <taxon>Betaproteobacteria</taxon>
        <taxon>Burkholderiales</taxon>
        <taxon>Sphaerotilaceae</taxon>
        <taxon>Methylibium</taxon>
    </lineage>
</organism>
<protein>
    <recommendedName>
        <fullName evidence="2">YqaJ viral recombinase domain-containing protein</fullName>
    </recommendedName>
</protein>
<feature type="region of interest" description="Disordered" evidence="1">
    <location>
        <begin position="320"/>
        <end position="342"/>
    </location>
</feature>
<dbReference type="HOGENOM" id="CLU_066205_0_0_4"/>
<evidence type="ECO:0000259" key="2">
    <source>
        <dbReference type="Pfam" id="PF09588"/>
    </source>
</evidence>
<dbReference type="NCBIfam" id="TIGR03033">
    <property type="entry name" value="phage_rel_nuc"/>
    <property type="match status" value="1"/>
</dbReference>
<dbReference type="Proteomes" id="UP000000366">
    <property type="component" value="Plasmid RPME01"/>
</dbReference>